<feature type="region of interest" description="Disordered" evidence="2">
    <location>
        <begin position="1"/>
        <end position="41"/>
    </location>
</feature>
<comment type="caution">
    <text evidence="3">The sequence shown here is derived from an EMBL/GenBank/DDBJ whole genome shotgun (WGS) entry which is preliminary data.</text>
</comment>
<protein>
    <submittedName>
        <fullName evidence="3">Uncharacterized protein</fullName>
    </submittedName>
</protein>
<sequence>MESRWTRKDMEEGLPREKLKKSQGKRKASFASQSATKRPKKWSWTSEAVEILLKYIKEFKTKCEFNGVDFEADLSTMYAEIRPCMAVDFHEDFGPEIVQEPGKEFQDMNSEEYEFYRKELEEQKKQIQNGYQRIKEKVKSVRQDYRSAVNKGTRSGSGKVVQDNYGLLTEIWGGSPSTTSLSFGIDGEIAELSGTIFGLEDEGSAETSPCPADTSTNSSKEESTSSKGKQNITVSNIPKLVKHMEKSLSQAQRDQFLMSTAKGDLLMKKDILQAFERSYKTLHESISKMTTCLTSIGEGISSGMRMLAMALANQTGANSLPAHHTQQHYPPRPQFGSYGNFTAPSTVAHNTHYTANRDVFPSSQFHCIENDQGNGQSSPRSTGPLFCCQSSLV</sequence>
<dbReference type="OrthoDB" id="5982327at2759"/>
<name>A0A2B4S3W1_STYPI</name>
<keyword evidence="4" id="KW-1185">Reference proteome</keyword>
<dbReference type="AlphaFoldDB" id="A0A2B4S3W1"/>
<organism evidence="3 4">
    <name type="scientific">Stylophora pistillata</name>
    <name type="common">Smooth cauliflower coral</name>
    <dbReference type="NCBI Taxonomy" id="50429"/>
    <lineage>
        <taxon>Eukaryota</taxon>
        <taxon>Metazoa</taxon>
        <taxon>Cnidaria</taxon>
        <taxon>Anthozoa</taxon>
        <taxon>Hexacorallia</taxon>
        <taxon>Scleractinia</taxon>
        <taxon>Astrocoeniina</taxon>
        <taxon>Pocilloporidae</taxon>
        <taxon>Stylophora</taxon>
    </lineage>
</organism>
<evidence type="ECO:0000256" key="1">
    <source>
        <dbReference type="SAM" id="Coils"/>
    </source>
</evidence>
<keyword evidence="1" id="KW-0175">Coiled coil</keyword>
<dbReference type="EMBL" id="LSMT01000186">
    <property type="protein sequence ID" value="PFX24096.1"/>
    <property type="molecule type" value="Genomic_DNA"/>
</dbReference>
<feature type="region of interest" description="Disordered" evidence="2">
    <location>
        <begin position="201"/>
        <end position="231"/>
    </location>
</feature>
<feature type="coiled-coil region" evidence="1">
    <location>
        <begin position="113"/>
        <end position="151"/>
    </location>
</feature>
<evidence type="ECO:0000313" key="4">
    <source>
        <dbReference type="Proteomes" id="UP000225706"/>
    </source>
</evidence>
<feature type="compositionally biased region" description="Basic residues" evidence="2">
    <location>
        <begin position="18"/>
        <end position="28"/>
    </location>
</feature>
<proteinExistence type="predicted"/>
<feature type="compositionally biased region" description="Basic and acidic residues" evidence="2">
    <location>
        <begin position="1"/>
        <end position="17"/>
    </location>
</feature>
<dbReference type="Proteomes" id="UP000225706">
    <property type="component" value="Unassembled WGS sequence"/>
</dbReference>
<accession>A0A2B4S3W1</accession>
<evidence type="ECO:0000256" key="2">
    <source>
        <dbReference type="SAM" id="MobiDB-lite"/>
    </source>
</evidence>
<gene>
    <name evidence="3" type="ORF">AWC38_SpisGene11308</name>
</gene>
<reference evidence="4" key="1">
    <citation type="journal article" date="2017" name="bioRxiv">
        <title>Comparative analysis of the genomes of Stylophora pistillata and Acropora digitifera provides evidence for extensive differences between species of corals.</title>
        <authorList>
            <person name="Voolstra C.R."/>
            <person name="Li Y."/>
            <person name="Liew Y.J."/>
            <person name="Baumgarten S."/>
            <person name="Zoccola D."/>
            <person name="Flot J.-F."/>
            <person name="Tambutte S."/>
            <person name="Allemand D."/>
            <person name="Aranda M."/>
        </authorList>
    </citation>
    <scope>NUCLEOTIDE SEQUENCE [LARGE SCALE GENOMIC DNA]</scope>
</reference>
<evidence type="ECO:0000313" key="3">
    <source>
        <dbReference type="EMBL" id="PFX24096.1"/>
    </source>
</evidence>